<keyword evidence="7 10" id="KW-0676">Redox-active center</keyword>
<dbReference type="PIRSF" id="PIRSF000239">
    <property type="entry name" value="AHPC"/>
    <property type="match status" value="1"/>
</dbReference>
<dbReference type="Proteomes" id="UP001273136">
    <property type="component" value="Unassembled WGS sequence"/>
</dbReference>
<comment type="catalytic activity">
    <reaction evidence="10">
        <text>a hydroperoxide + [thioredoxin]-dithiol = an alcohol + [thioredoxin]-disulfide + H2O</text>
        <dbReference type="Rhea" id="RHEA:62620"/>
        <dbReference type="Rhea" id="RHEA-COMP:10698"/>
        <dbReference type="Rhea" id="RHEA-COMP:10700"/>
        <dbReference type="ChEBI" id="CHEBI:15377"/>
        <dbReference type="ChEBI" id="CHEBI:29950"/>
        <dbReference type="ChEBI" id="CHEBI:30879"/>
        <dbReference type="ChEBI" id="CHEBI:35924"/>
        <dbReference type="ChEBI" id="CHEBI:50058"/>
        <dbReference type="EC" id="1.11.1.24"/>
    </reaction>
</comment>
<comment type="subunit">
    <text evidence="9 10">Homodecamer. Pentamer of dimers that assemble into a ring structure.</text>
</comment>
<comment type="similarity">
    <text evidence="8 10">Belongs to the peroxiredoxin family. Prx6 subfamily.</text>
</comment>
<dbReference type="Gene3D" id="3.30.1020.10">
    <property type="entry name" value="Antioxidant, Horf6, Chain A, domain2"/>
    <property type="match status" value="1"/>
</dbReference>
<comment type="miscellaneous">
    <text evidence="10">The active site is a conserved redox-active cysteine residue, the peroxidatic cysteine (C(P)), which makes the nucleophilic attack on the peroxide substrate. The peroxide oxidizes the C(P)-SH to cysteine sulfenic acid (C(P)-SOH), which then reacts with another cysteine residue, the resolving cysteine (C(R)), to form a disulfide bridge. The disulfide is subsequently reduced by an appropriate electron donor to complete the catalytic cycle. In this 1-Cys peroxiredoxin, no C(R) is present and C(P) instead forms a disulfide with a cysteine from another protein or with a small thiol molecule.</text>
</comment>
<protein>
    <recommendedName>
        <fullName evidence="10">Peroxiredoxin</fullName>
        <ecNumber evidence="10">1.11.1.24</ecNumber>
    </recommendedName>
    <alternativeName>
        <fullName evidence="10">Thioredoxin-dependent peroxiredoxin</fullName>
    </alternativeName>
</protein>
<dbReference type="EMBL" id="JAWDKA010000001">
    <property type="protein sequence ID" value="MDV0441103.1"/>
    <property type="molecule type" value="Genomic_DNA"/>
</dbReference>
<reference evidence="13" key="1">
    <citation type="submission" date="2023-06" db="EMBL/GenBank/DDBJ databases">
        <title>Genome sequence of Methancorpusculaceae sp. Ag1.</title>
        <authorList>
            <person name="Protasov E."/>
            <person name="Platt K."/>
            <person name="Poehlein A."/>
            <person name="Daniel R."/>
            <person name="Brune A."/>
        </authorList>
    </citation>
    <scope>NUCLEOTIDE SEQUENCE</scope>
    <source>
        <strain evidence="13">Ag1</strain>
    </source>
</reference>
<dbReference type="InterPro" id="IPR024706">
    <property type="entry name" value="Peroxiredoxin_AhpC-typ"/>
</dbReference>
<dbReference type="FunFam" id="3.40.30.10:FF:000011">
    <property type="entry name" value="Peroxiredoxin PRX1"/>
    <property type="match status" value="1"/>
</dbReference>
<evidence type="ECO:0000256" key="11">
    <source>
        <dbReference type="PIRSR" id="PIRSR000239-1"/>
    </source>
</evidence>
<evidence type="ECO:0000256" key="8">
    <source>
        <dbReference type="ARBA" id="ARBA00025719"/>
    </source>
</evidence>
<dbReference type="InterPro" id="IPR036249">
    <property type="entry name" value="Thioredoxin-like_sf"/>
</dbReference>
<comment type="function">
    <text evidence="10">Thiol-specific peroxidase that catalyzes the reduction of hydrogen peroxide and organic hydroperoxides to water and alcohols, respectively. Plays a role in cell protection against oxidative stress by detoxifying peroxides.</text>
</comment>
<evidence type="ECO:0000313" key="14">
    <source>
        <dbReference type="Proteomes" id="UP001273136"/>
    </source>
</evidence>
<dbReference type="SUPFAM" id="SSF52833">
    <property type="entry name" value="Thioredoxin-like"/>
    <property type="match status" value="1"/>
</dbReference>
<evidence type="ECO:0000256" key="1">
    <source>
        <dbReference type="ARBA" id="ARBA00009796"/>
    </source>
</evidence>
<dbReference type="GO" id="GO:0042744">
    <property type="term" value="P:hydrogen peroxide catabolic process"/>
    <property type="evidence" value="ECO:0007669"/>
    <property type="project" value="TreeGrafter"/>
</dbReference>
<keyword evidence="4 10" id="KW-0049">Antioxidant</keyword>
<dbReference type="InterPro" id="IPR050217">
    <property type="entry name" value="Peroxiredoxin"/>
</dbReference>
<dbReference type="PANTHER" id="PTHR10681">
    <property type="entry name" value="THIOREDOXIN PEROXIDASE"/>
    <property type="match status" value="1"/>
</dbReference>
<dbReference type="GO" id="GO:0006979">
    <property type="term" value="P:response to oxidative stress"/>
    <property type="evidence" value="ECO:0007669"/>
    <property type="project" value="TreeGrafter"/>
</dbReference>
<feature type="domain" description="Thioredoxin" evidence="12">
    <location>
        <begin position="26"/>
        <end position="182"/>
    </location>
</feature>
<dbReference type="GO" id="GO:0045454">
    <property type="term" value="P:cell redox homeostasis"/>
    <property type="evidence" value="ECO:0007669"/>
    <property type="project" value="TreeGrafter"/>
</dbReference>
<comment type="caution">
    <text evidence="13">The sequence shown here is derived from an EMBL/GenBank/DDBJ whole genome shotgun (WGS) entry which is preliminary data.</text>
</comment>
<feature type="active site" description="Cysteine sulfenic acid (-SOH) intermediate; for peroxidase activity" evidence="11">
    <location>
        <position position="68"/>
    </location>
</feature>
<dbReference type="PROSITE" id="PS51352">
    <property type="entry name" value="THIOREDOXIN_2"/>
    <property type="match status" value="1"/>
</dbReference>
<dbReference type="CDD" id="cd03016">
    <property type="entry name" value="PRX_1cys"/>
    <property type="match status" value="1"/>
</dbReference>
<comment type="similarity">
    <text evidence="1">Belongs to the peroxiredoxin family. AhpC/Prx1 subfamily.</text>
</comment>
<dbReference type="InterPro" id="IPR022915">
    <property type="entry name" value="Peroxiredoxin_TDXH"/>
</dbReference>
<keyword evidence="5 10" id="KW-0560">Oxidoreductase</keyword>
<evidence type="ECO:0000256" key="3">
    <source>
        <dbReference type="ARBA" id="ARBA00022559"/>
    </source>
</evidence>
<gene>
    <name evidence="13" type="ORF">McpAg1_02820</name>
</gene>
<dbReference type="HAMAP" id="MF_00401">
    <property type="entry name" value="Peroxiredoxin"/>
    <property type="match status" value="1"/>
</dbReference>
<dbReference type="InterPro" id="IPR000866">
    <property type="entry name" value="AhpC/TSA"/>
</dbReference>
<keyword evidence="6" id="KW-1015">Disulfide bond</keyword>
<dbReference type="InterPro" id="IPR013766">
    <property type="entry name" value="Thioredoxin_domain"/>
</dbReference>
<name>A0AAE4MCQ1_9EURY</name>
<comment type="caution">
    <text evidence="10">Lacks conserved residue(s) required for the propagation of feature annotation.</text>
</comment>
<evidence type="ECO:0000256" key="5">
    <source>
        <dbReference type="ARBA" id="ARBA00023002"/>
    </source>
</evidence>
<evidence type="ECO:0000256" key="2">
    <source>
        <dbReference type="ARBA" id="ARBA00022490"/>
    </source>
</evidence>
<feature type="active site" description="Cysteine sulfenic acid (-SOH) intermediate" evidence="10">
    <location>
        <position position="68"/>
    </location>
</feature>
<evidence type="ECO:0000313" key="13">
    <source>
        <dbReference type="EMBL" id="MDV0441103.1"/>
    </source>
</evidence>
<proteinExistence type="inferred from homology"/>
<dbReference type="Gene3D" id="3.40.30.10">
    <property type="entry name" value="Glutaredoxin"/>
    <property type="match status" value="1"/>
</dbReference>
<keyword evidence="14" id="KW-1185">Reference proteome</keyword>
<evidence type="ECO:0000259" key="12">
    <source>
        <dbReference type="PROSITE" id="PS51352"/>
    </source>
</evidence>
<evidence type="ECO:0000256" key="10">
    <source>
        <dbReference type="HAMAP-Rule" id="MF_00401"/>
    </source>
</evidence>
<dbReference type="InterPro" id="IPR045020">
    <property type="entry name" value="PRX_1cys"/>
</dbReference>
<evidence type="ECO:0000256" key="4">
    <source>
        <dbReference type="ARBA" id="ARBA00022862"/>
    </source>
</evidence>
<dbReference type="GO" id="GO:0005829">
    <property type="term" value="C:cytosol"/>
    <property type="evidence" value="ECO:0007669"/>
    <property type="project" value="TreeGrafter"/>
</dbReference>
<organism evidence="13 14">
    <name type="scientific">Methanorbis furvi</name>
    <dbReference type="NCBI Taxonomy" id="3028299"/>
    <lineage>
        <taxon>Archaea</taxon>
        <taxon>Methanobacteriati</taxon>
        <taxon>Methanobacteriota</taxon>
        <taxon>Stenosarchaea group</taxon>
        <taxon>Methanomicrobia</taxon>
        <taxon>Methanomicrobiales</taxon>
        <taxon>Methanocorpusculaceae</taxon>
        <taxon>Methanorbis</taxon>
    </lineage>
</organism>
<evidence type="ECO:0000256" key="7">
    <source>
        <dbReference type="ARBA" id="ARBA00023284"/>
    </source>
</evidence>
<dbReference type="Pfam" id="PF00578">
    <property type="entry name" value="AhpC-TSA"/>
    <property type="match status" value="1"/>
</dbReference>
<dbReference type="GO" id="GO:0008379">
    <property type="term" value="F:thioredoxin peroxidase activity"/>
    <property type="evidence" value="ECO:0007669"/>
    <property type="project" value="TreeGrafter"/>
</dbReference>
<dbReference type="InterPro" id="IPR019479">
    <property type="entry name" value="Peroxiredoxin_C"/>
</dbReference>
<dbReference type="EC" id="1.11.1.24" evidence="10"/>
<evidence type="ECO:0000256" key="6">
    <source>
        <dbReference type="ARBA" id="ARBA00023157"/>
    </source>
</evidence>
<sequence length="232" mass="26223">MCEDQTCTCDPFDDECDCIEYFHEMPRLGEPAPEFIAETTQGQIKLSDYKDKKWVVLFSHPADFTPVCTTEFAAFAKAYPEFEKRNVALIGLSVDSSSSHLAWIKDIKEKLGVAIPFPVIADLDTRVASLYGMIQPAMSTTAACRAVFFIDPKGILRAMIYYPLTTGRYIPEVLRVIDSLQVNDKFHVATPANWQPGDKVIVPAPRTQAEMEEREKISSPDKKTWYLLMKDL</sequence>
<dbReference type="AlphaFoldDB" id="A0AAE4MCQ1"/>
<keyword evidence="2 10" id="KW-0963">Cytoplasm</keyword>
<evidence type="ECO:0000256" key="9">
    <source>
        <dbReference type="ARBA" id="ARBA00064044"/>
    </source>
</evidence>
<dbReference type="Pfam" id="PF10417">
    <property type="entry name" value="1-cysPrx_C"/>
    <property type="match status" value="1"/>
</dbReference>
<dbReference type="GO" id="GO:0033554">
    <property type="term" value="P:cellular response to stress"/>
    <property type="evidence" value="ECO:0007669"/>
    <property type="project" value="TreeGrafter"/>
</dbReference>
<accession>A0AAE4MCQ1</accession>
<comment type="subcellular location">
    <subcellularLocation>
        <location evidence="10">Cytoplasm</location>
    </subcellularLocation>
</comment>
<dbReference type="PANTHER" id="PTHR10681:SF128">
    <property type="entry name" value="THIOREDOXIN-DEPENDENT PEROXIDE REDUCTASE, MITOCHONDRIAL"/>
    <property type="match status" value="1"/>
</dbReference>
<dbReference type="NCBIfam" id="NF009668">
    <property type="entry name" value="PRK13189.1"/>
    <property type="match status" value="1"/>
</dbReference>
<keyword evidence="3 10" id="KW-0575">Peroxidase</keyword>
<feature type="binding site" evidence="10">
    <location>
        <position position="145"/>
    </location>
    <ligand>
        <name>substrate</name>
    </ligand>
</feature>